<dbReference type="Pfam" id="PF05565">
    <property type="entry name" value="Sipho_Gp157"/>
    <property type="match status" value="1"/>
</dbReference>
<feature type="coiled-coil region" evidence="1">
    <location>
        <begin position="48"/>
        <end position="82"/>
    </location>
</feature>
<dbReference type="Proteomes" id="UP000683429">
    <property type="component" value="Chromosome"/>
</dbReference>
<sequence length="168" mass="19270">MKLYELMDKYTLLNQYIEDALDGDLDDDNLQTLLDSLESIEDMIEVKVENTTKLLKNIESEIKIYKDEEERLAKKRKTLQCRYDGIKAYVQSLLEANGIEKVNAGIFKVRLQKNPPSINVLDEKKIPEVYKIPQPAKVDTKTLLADAKAGKIVDGVELITDKKHLRFS</sequence>
<evidence type="ECO:0000313" key="2">
    <source>
        <dbReference type="EMBL" id="QWU14308.1"/>
    </source>
</evidence>
<dbReference type="EMBL" id="CP076607">
    <property type="protein sequence ID" value="QWU14308.1"/>
    <property type="molecule type" value="Genomic_DNA"/>
</dbReference>
<reference evidence="3 4" key="1">
    <citation type="submission" date="2016-10" db="EMBL/GenBank/DDBJ databases">
        <authorList>
            <person name="de Groot N.N."/>
        </authorList>
    </citation>
    <scope>NUCLEOTIDE SEQUENCE [LARGE SCALE GENOMIC DNA]</scope>
    <source>
        <strain evidence="3 4">CGMCC 1.10238</strain>
    </source>
</reference>
<accession>A0A1H8GQC0</accession>
<reference evidence="2 5" key="2">
    <citation type="submission" date="2021-06" db="EMBL/GenBank/DDBJ databases">
        <title>Whole genome sequence of Paenibacillus sophorae DSM23020 for comparative genomics.</title>
        <authorList>
            <person name="Kim M.-J."/>
            <person name="Lee G."/>
            <person name="Shin J.-H."/>
        </authorList>
    </citation>
    <scope>NUCLEOTIDE SEQUENCE [LARGE SCALE GENOMIC DNA]</scope>
    <source>
        <strain evidence="2 5">DSM 23020</strain>
    </source>
</reference>
<dbReference type="EMBL" id="FODH01000001">
    <property type="protein sequence ID" value="SEN46311.1"/>
    <property type="molecule type" value="Genomic_DNA"/>
</dbReference>
<gene>
    <name evidence="2" type="ORF">KP014_20590</name>
    <name evidence="3" type="ORF">SAMN04487895_101610</name>
</gene>
<name>A0A1H8GQC0_9BACL</name>
<dbReference type="AlphaFoldDB" id="A0A1H8GQC0"/>
<evidence type="ECO:0000313" key="5">
    <source>
        <dbReference type="Proteomes" id="UP000683429"/>
    </source>
</evidence>
<organism evidence="3 4">
    <name type="scientific">Paenibacillus sophorae</name>
    <dbReference type="NCBI Taxonomy" id="1333845"/>
    <lineage>
        <taxon>Bacteria</taxon>
        <taxon>Bacillati</taxon>
        <taxon>Bacillota</taxon>
        <taxon>Bacilli</taxon>
        <taxon>Bacillales</taxon>
        <taxon>Paenibacillaceae</taxon>
        <taxon>Paenibacillus</taxon>
    </lineage>
</organism>
<dbReference type="Proteomes" id="UP000198809">
    <property type="component" value="Unassembled WGS sequence"/>
</dbReference>
<proteinExistence type="predicted"/>
<keyword evidence="1" id="KW-0175">Coiled coil</keyword>
<evidence type="ECO:0000256" key="1">
    <source>
        <dbReference type="SAM" id="Coils"/>
    </source>
</evidence>
<dbReference type="OrthoDB" id="2409458at2"/>
<dbReference type="InterPro" id="IPR008840">
    <property type="entry name" value="Sipho_Gp157"/>
</dbReference>
<dbReference type="STRING" id="1333845.SAMN04487895_101610"/>
<dbReference type="RefSeq" id="WP_036588219.1">
    <property type="nucleotide sequence ID" value="NZ_CP076607.1"/>
</dbReference>
<protein>
    <submittedName>
        <fullName evidence="2 3">Virus Gp157</fullName>
    </submittedName>
</protein>
<keyword evidence="5" id="KW-1185">Reference proteome</keyword>
<evidence type="ECO:0000313" key="4">
    <source>
        <dbReference type="Proteomes" id="UP000198809"/>
    </source>
</evidence>
<evidence type="ECO:0000313" key="3">
    <source>
        <dbReference type="EMBL" id="SEN46311.1"/>
    </source>
</evidence>